<keyword evidence="6" id="KW-1185">Reference proteome</keyword>
<feature type="region of interest" description="Disordered" evidence="3">
    <location>
        <begin position="265"/>
        <end position="284"/>
    </location>
</feature>
<evidence type="ECO:0000259" key="4">
    <source>
        <dbReference type="PROSITE" id="PS50206"/>
    </source>
</evidence>
<comment type="caution">
    <text evidence="5">The sequence shown here is derived from an EMBL/GenBank/DDBJ whole genome shotgun (WGS) entry which is preliminary data.</text>
</comment>
<sequence>MPGSPLISVDELHELLEAGRGIRLLDVRYRLDKPDGRADYVAGHLPGAVYVDMETELATHGVPSEGRHPLPSHETFQEAARRWGLDDGDAVVVYDDYRSVAAARAWWMLRGAGVADVRVLDGGLATWRATGLPLETGDVAPDRGSITLHQWGSGISMDEAAVWPQHGVLIDARAAERYRGESEPYDPVAGHIPGAVNLPADAVLDGERFAAPGVIRSAFESVGATAGTAVAAYCGSGLTAAHTALAGAAGGLEVAVYPGSWSQWSNTPDRPVATGARPGRWHPA</sequence>
<dbReference type="Proteomes" id="UP001501697">
    <property type="component" value="Unassembled WGS sequence"/>
</dbReference>
<dbReference type="InterPro" id="IPR036873">
    <property type="entry name" value="Rhodanese-like_dom_sf"/>
</dbReference>
<dbReference type="SMART" id="SM00450">
    <property type="entry name" value="RHOD"/>
    <property type="match status" value="2"/>
</dbReference>
<dbReference type="CDD" id="cd01448">
    <property type="entry name" value="TST_Repeat_1"/>
    <property type="match status" value="1"/>
</dbReference>
<dbReference type="InterPro" id="IPR001763">
    <property type="entry name" value="Rhodanese-like_dom"/>
</dbReference>
<dbReference type="PANTHER" id="PTHR11364">
    <property type="entry name" value="THIOSULFATE SULFERTANSFERASE"/>
    <property type="match status" value="1"/>
</dbReference>
<dbReference type="RefSeq" id="WP_344736540.1">
    <property type="nucleotide sequence ID" value="NZ_BAAAYU010000001.1"/>
</dbReference>
<evidence type="ECO:0000313" key="5">
    <source>
        <dbReference type="EMBL" id="GAA3627574.1"/>
    </source>
</evidence>
<dbReference type="InterPro" id="IPR045078">
    <property type="entry name" value="TST/MPST-like"/>
</dbReference>
<reference evidence="6" key="1">
    <citation type="journal article" date="2019" name="Int. J. Syst. Evol. Microbiol.">
        <title>The Global Catalogue of Microorganisms (GCM) 10K type strain sequencing project: providing services to taxonomists for standard genome sequencing and annotation.</title>
        <authorList>
            <consortium name="The Broad Institute Genomics Platform"/>
            <consortium name="The Broad Institute Genome Sequencing Center for Infectious Disease"/>
            <person name="Wu L."/>
            <person name="Ma J."/>
        </authorList>
    </citation>
    <scope>NUCLEOTIDE SEQUENCE [LARGE SCALE GENOMIC DNA]</scope>
    <source>
        <strain evidence="6">JCM 16544</strain>
    </source>
</reference>
<name>A0ABP7A9T6_9MICO</name>
<keyword evidence="2" id="KW-0677">Repeat</keyword>
<dbReference type="Gene3D" id="3.40.250.10">
    <property type="entry name" value="Rhodanese-like domain"/>
    <property type="match status" value="2"/>
</dbReference>
<dbReference type="PROSITE" id="PS00380">
    <property type="entry name" value="RHODANESE_1"/>
    <property type="match status" value="1"/>
</dbReference>
<dbReference type="SUPFAM" id="SSF52821">
    <property type="entry name" value="Rhodanese/Cell cycle control phosphatase"/>
    <property type="match status" value="2"/>
</dbReference>
<feature type="domain" description="Rhodanese" evidence="4">
    <location>
        <begin position="18"/>
        <end position="136"/>
    </location>
</feature>
<evidence type="ECO:0000313" key="6">
    <source>
        <dbReference type="Proteomes" id="UP001501697"/>
    </source>
</evidence>
<dbReference type="EMBL" id="BAAAYU010000001">
    <property type="protein sequence ID" value="GAA3627574.1"/>
    <property type="molecule type" value="Genomic_DNA"/>
</dbReference>
<dbReference type="PANTHER" id="PTHR11364:SF27">
    <property type="entry name" value="SULFURTRANSFERASE"/>
    <property type="match status" value="1"/>
</dbReference>
<organism evidence="5 6">
    <name type="scientific">Microbacterium awajiense</name>
    <dbReference type="NCBI Taxonomy" id="415214"/>
    <lineage>
        <taxon>Bacteria</taxon>
        <taxon>Bacillati</taxon>
        <taxon>Actinomycetota</taxon>
        <taxon>Actinomycetes</taxon>
        <taxon>Micrococcales</taxon>
        <taxon>Microbacteriaceae</taxon>
        <taxon>Microbacterium</taxon>
    </lineage>
</organism>
<evidence type="ECO:0000256" key="1">
    <source>
        <dbReference type="ARBA" id="ARBA00022679"/>
    </source>
</evidence>
<dbReference type="PROSITE" id="PS50206">
    <property type="entry name" value="RHODANESE_3"/>
    <property type="match status" value="2"/>
</dbReference>
<gene>
    <name evidence="5" type="ORF">GCM10022200_07540</name>
</gene>
<evidence type="ECO:0000256" key="2">
    <source>
        <dbReference type="ARBA" id="ARBA00022737"/>
    </source>
</evidence>
<dbReference type="Pfam" id="PF00581">
    <property type="entry name" value="Rhodanese"/>
    <property type="match status" value="2"/>
</dbReference>
<accession>A0ABP7A9T6</accession>
<keyword evidence="1" id="KW-0808">Transferase</keyword>
<protein>
    <submittedName>
        <fullName evidence="5">Sulfurtransferase</fullName>
    </submittedName>
</protein>
<proteinExistence type="predicted"/>
<evidence type="ECO:0000256" key="3">
    <source>
        <dbReference type="SAM" id="MobiDB-lite"/>
    </source>
</evidence>
<dbReference type="InterPro" id="IPR001307">
    <property type="entry name" value="Thiosulphate_STrfase_CS"/>
</dbReference>
<feature type="domain" description="Rhodanese" evidence="4">
    <location>
        <begin position="168"/>
        <end position="273"/>
    </location>
</feature>